<reference evidence="3 4" key="1">
    <citation type="journal article" date="2018" name="Nat. Ecol. Evol.">
        <title>Shark genomes provide insights into elasmobranch evolution and the origin of vertebrates.</title>
        <authorList>
            <person name="Hara Y"/>
            <person name="Yamaguchi K"/>
            <person name="Onimaru K"/>
            <person name="Kadota M"/>
            <person name="Koyanagi M"/>
            <person name="Keeley SD"/>
            <person name="Tatsumi K"/>
            <person name="Tanaka K"/>
            <person name="Motone F"/>
            <person name="Kageyama Y"/>
            <person name="Nozu R"/>
            <person name="Adachi N"/>
            <person name="Nishimura O"/>
            <person name="Nakagawa R"/>
            <person name="Tanegashima C"/>
            <person name="Kiyatake I"/>
            <person name="Matsumoto R"/>
            <person name="Murakumo K"/>
            <person name="Nishida K"/>
            <person name="Terakita A"/>
            <person name="Kuratani S"/>
            <person name="Sato K"/>
            <person name="Hyodo S Kuraku.S."/>
        </authorList>
    </citation>
    <scope>NUCLEOTIDE SEQUENCE [LARGE SCALE GENOMIC DNA]</scope>
</reference>
<evidence type="ECO:0000256" key="2">
    <source>
        <dbReference type="SAM" id="MobiDB-lite"/>
    </source>
</evidence>
<dbReference type="STRING" id="137246.A0A401T331"/>
<dbReference type="OrthoDB" id="442087at2759"/>
<feature type="repeat" description="TPR" evidence="1">
    <location>
        <begin position="100"/>
        <end position="133"/>
    </location>
</feature>
<evidence type="ECO:0000313" key="3">
    <source>
        <dbReference type="EMBL" id="GCC37061.1"/>
    </source>
</evidence>
<dbReference type="Proteomes" id="UP000287033">
    <property type="component" value="Unassembled WGS sequence"/>
</dbReference>
<comment type="caution">
    <text evidence="3">The sequence shown here is derived from an EMBL/GenBank/DDBJ whole genome shotgun (WGS) entry which is preliminary data.</text>
</comment>
<dbReference type="InterPro" id="IPR019734">
    <property type="entry name" value="TPR_rpt"/>
</dbReference>
<sequence length="149" mass="16871">MRQPTVKWRRKASQSQLSMRRLYNRRIVSQRVRLLSSQMMTFPKPDRPRHSGVSVTDYDVPRLTRSPSAVSDPQCDDTKRTPAVAVQPQSPEMEGNRDEAERCTEIGLNALKHGNREEALKFLRKAQKLYPSETVKSEYGGVAAVLSSG</sequence>
<name>A0A401T331_CHIPU</name>
<organism evidence="3 4">
    <name type="scientific">Chiloscyllium punctatum</name>
    <name type="common">Brownbanded bambooshark</name>
    <name type="synonym">Hemiscyllium punctatum</name>
    <dbReference type="NCBI Taxonomy" id="137246"/>
    <lineage>
        <taxon>Eukaryota</taxon>
        <taxon>Metazoa</taxon>
        <taxon>Chordata</taxon>
        <taxon>Craniata</taxon>
        <taxon>Vertebrata</taxon>
        <taxon>Chondrichthyes</taxon>
        <taxon>Elasmobranchii</taxon>
        <taxon>Galeomorphii</taxon>
        <taxon>Galeoidea</taxon>
        <taxon>Orectolobiformes</taxon>
        <taxon>Hemiscylliidae</taxon>
        <taxon>Chiloscyllium</taxon>
    </lineage>
</organism>
<dbReference type="GO" id="GO:0071218">
    <property type="term" value="P:cellular response to misfolded protein"/>
    <property type="evidence" value="ECO:0007669"/>
    <property type="project" value="TreeGrafter"/>
</dbReference>
<evidence type="ECO:0000256" key="1">
    <source>
        <dbReference type="PROSITE-ProRule" id="PRU00339"/>
    </source>
</evidence>
<protein>
    <submittedName>
        <fullName evidence="3">Uncharacterized protein</fullName>
    </submittedName>
</protein>
<keyword evidence="1" id="KW-0802">TPR repeat</keyword>
<dbReference type="PROSITE" id="PS50005">
    <property type="entry name" value="TPR"/>
    <property type="match status" value="1"/>
</dbReference>
<evidence type="ECO:0000313" key="4">
    <source>
        <dbReference type="Proteomes" id="UP000287033"/>
    </source>
</evidence>
<dbReference type="PANTHER" id="PTHR43908">
    <property type="entry name" value="AT29763P-RELATED"/>
    <property type="match status" value="1"/>
</dbReference>
<dbReference type="GO" id="GO:0005789">
    <property type="term" value="C:endoplasmic reticulum membrane"/>
    <property type="evidence" value="ECO:0007669"/>
    <property type="project" value="TreeGrafter"/>
</dbReference>
<keyword evidence="4" id="KW-1185">Reference proteome</keyword>
<dbReference type="InterPro" id="IPR051100">
    <property type="entry name" value="DnaJ_subfamily_B/C"/>
</dbReference>
<dbReference type="PANTHER" id="PTHR43908:SF3">
    <property type="entry name" value="AT29763P-RELATED"/>
    <property type="match status" value="1"/>
</dbReference>
<feature type="region of interest" description="Disordered" evidence="2">
    <location>
        <begin position="41"/>
        <end position="101"/>
    </location>
</feature>
<proteinExistence type="predicted"/>
<dbReference type="EMBL" id="BEZZ01000934">
    <property type="protein sequence ID" value="GCC37061.1"/>
    <property type="molecule type" value="Genomic_DNA"/>
</dbReference>
<accession>A0A401T331</accession>
<dbReference type="AlphaFoldDB" id="A0A401T331"/>
<gene>
    <name evidence="3" type="ORF">chiPu_0015561</name>
</gene>
<dbReference type="GO" id="GO:0030544">
    <property type="term" value="F:Hsp70 protein binding"/>
    <property type="evidence" value="ECO:0007669"/>
    <property type="project" value="TreeGrafter"/>
</dbReference>